<dbReference type="GO" id="GO:0003863">
    <property type="term" value="F:branched-chain 2-oxo acid dehydrogenase activity"/>
    <property type="evidence" value="ECO:0007669"/>
    <property type="project" value="UniProtKB-EC"/>
</dbReference>
<evidence type="ECO:0000256" key="4">
    <source>
        <dbReference type="RuleBase" id="RU365014"/>
    </source>
</evidence>
<dbReference type="InterPro" id="IPR001017">
    <property type="entry name" value="DH_E1"/>
</dbReference>
<dbReference type="Pfam" id="PF00676">
    <property type="entry name" value="E1_dh"/>
    <property type="match status" value="1"/>
</dbReference>
<dbReference type="RefSeq" id="WP_239111175.1">
    <property type="nucleotide sequence ID" value="NZ_JAAGME010001666.1"/>
</dbReference>
<dbReference type="AlphaFoldDB" id="A0A6N9VL99"/>
<keyword evidence="6" id="KW-0670">Pyruvate</keyword>
<dbReference type="Gene3D" id="3.40.50.970">
    <property type="match status" value="1"/>
</dbReference>
<dbReference type="EMBL" id="JAAGME010001666">
    <property type="protein sequence ID" value="NEB73087.1"/>
    <property type="molecule type" value="Genomic_DNA"/>
</dbReference>
<evidence type="ECO:0000313" key="7">
    <source>
        <dbReference type="Proteomes" id="UP000471648"/>
    </source>
</evidence>
<evidence type="ECO:0000259" key="5">
    <source>
        <dbReference type="Pfam" id="PF00676"/>
    </source>
</evidence>
<dbReference type="GO" id="GO:0000287">
    <property type="term" value="F:magnesium ion binding"/>
    <property type="evidence" value="ECO:0007669"/>
    <property type="project" value="UniProtKB-ARBA"/>
</dbReference>
<protein>
    <recommendedName>
        <fullName evidence="4">2-oxoisovalerate dehydrogenase subunit alpha</fullName>
        <ecNumber evidence="4">1.2.4.4</ecNumber>
    </recommendedName>
    <alternativeName>
        <fullName evidence="4">Branched-chain alpha-keto acid dehydrogenase E1 component alpha chain</fullName>
    </alternativeName>
</protein>
<comment type="cofactor">
    <cofactor evidence="1 4">
        <name>thiamine diphosphate</name>
        <dbReference type="ChEBI" id="CHEBI:58937"/>
    </cofactor>
</comment>
<dbReference type="InterPro" id="IPR050771">
    <property type="entry name" value="Alpha-ketoacid_DH_E1_comp"/>
</dbReference>
<accession>A0A6N9VL99</accession>
<reference evidence="6 7" key="1">
    <citation type="submission" date="2020-01" db="EMBL/GenBank/DDBJ databases">
        <title>Insect and environment-associated Actinomycetes.</title>
        <authorList>
            <person name="Currrie C."/>
            <person name="Chevrette M."/>
            <person name="Carlson C."/>
            <person name="Stubbendieck R."/>
            <person name="Wendt-Pienkowski E."/>
        </authorList>
    </citation>
    <scope>NUCLEOTIDE SEQUENCE [LARGE SCALE GENOMIC DNA]</scope>
    <source>
        <strain evidence="6 7">SID14438</strain>
    </source>
</reference>
<comment type="similarity">
    <text evidence="4">Belongs to the BCKDHA family.</text>
</comment>
<dbReference type="EC" id="1.2.4.4" evidence="4"/>
<keyword evidence="2 4" id="KW-0560">Oxidoreductase</keyword>
<dbReference type="PANTHER" id="PTHR43380">
    <property type="entry name" value="2-OXOISOVALERATE DEHYDROGENASE SUBUNIT ALPHA, MITOCHONDRIAL"/>
    <property type="match status" value="1"/>
</dbReference>
<comment type="catalytic activity">
    <reaction evidence="4">
        <text>N(6)-[(R)-lipoyl]-L-lysyl-[protein] + 3-methyl-2-oxobutanoate + H(+) = N(6)-[(R)-S(8)-2-methylpropanoyldihydrolipoyl]-L-lysyl-[protein] + CO2</text>
        <dbReference type="Rhea" id="RHEA:13457"/>
        <dbReference type="Rhea" id="RHEA-COMP:10474"/>
        <dbReference type="Rhea" id="RHEA-COMP:10497"/>
        <dbReference type="ChEBI" id="CHEBI:11851"/>
        <dbReference type="ChEBI" id="CHEBI:15378"/>
        <dbReference type="ChEBI" id="CHEBI:16526"/>
        <dbReference type="ChEBI" id="CHEBI:83099"/>
        <dbReference type="ChEBI" id="CHEBI:83142"/>
        <dbReference type="EC" id="1.2.4.4"/>
    </reaction>
</comment>
<dbReference type="PANTHER" id="PTHR43380:SF1">
    <property type="entry name" value="2-OXOISOVALERATE DEHYDROGENASE SUBUNIT ALPHA, MITOCHONDRIAL"/>
    <property type="match status" value="1"/>
</dbReference>
<feature type="non-terminal residue" evidence="6">
    <location>
        <position position="80"/>
    </location>
</feature>
<dbReference type="Proteomes" id="UP000471648">
    <property type="component" value="Unassembled WGS sequence"/>
</dbReference>
<keyword evidence="3 4" id="KW-0786">Thiamine pyrophosphate</keyword>
<proteinExistence type="inferred from homology"/>
<name>A0A6N9VL99_STRMI</name>
<comment type="function">
    <text evidence="4">The branched-chain alpha-keto dehydrogenase complex catalyzes the overall conversion of alpha-keto acids to acyl-CoA and CO(2). It contains multiple copies of three enzymatic components: branched-chain alpha-keto acid decarboxylase (E1), lipoamide acyltransferase (E2) and lipoamide dehydrogenase (E3).</text>
</comment>
<evidence type="ECO:0000256" key="2">
    <source>
        <dbReference type="ARBA" id="ARBA00023002"/>
    </source>
</evidence>
<organism evidence="6 7">
    <name type="scientific">Streptomyces microflavus</name>
    <name type="common">Streptomyces lipmanii</name>
    <dbReference type="NCBI Taxonomy" id="1919"/>
    <lineage>
        <taxon>Bacteria</taxon>
        <taxon>Bacillati</taxon>
        <taxon>Actinomycetota</taxon>
        <taxon>Actinomycetes</taxon>
        <taxon>Kitasatosporales</taxon>
        <taxon>Streptomycetaceae</taxon>
        <taxon>Streptomyces</taxon>
    </lineage>
</organism>
<feature type="non-terminal residue" evidence="6">
    <location>
        <position position="1"/>
    </location>
</feature>
<feature type="domain" description="Dehydrogenase E1 component" evidence="5">
    <location>
        <begin position="1"/>
        <end position="76"/>
    </location>
</feature>
<comment type="caution">
    <text evidence="6">The sequence shown here is derived from an EMBL/GenBank/DDBJ whole genome shotgun (WGS) entry which is preliminary data.</text>
</comment>
<evidence type="ECO:0000256" key="1">
    <source>
        <dbReference type="ARBA" id="ARBA00001964"/>
    </source>
</evidence>
<dbReference type="SUPFAM" id="SSF52518">
    <property type="entry name" value="Thiamin diphosphate-binding fold (THDP-binding)"/>
    <property type="match status" value="1"/>
</dbReference>
<evidence type="ECO:0000313" key="6">
    <source>
        <dbReference type="EMBL" id="NEB73087.1"/>
    </source>
</evidence>
<dbReference type="InterPro" id="IPR029061">
    <property type="entry name" value="THDP-binding"/>
</dbReference>
<gene>
    <name evidence="6" type="ORF">G3I39_39355</name>
</gene>
<sequence>GEGPTLVEAFTYRMGAHTTSDDPTRYRSDDERESWEARDPILRLRTHLEAEGHADEAFFASLEEESETLGRRVREAVRAM</sequence>
<dbReference type="GO" id="GO:0009083">
    <property type="term" value="P:branched-chain amino acid catabolic process"/>
    <property type="evidence" value="ECO:0007669"/>
    <property type="project" value="TreeGrafter"/>
</dbReference>
<evidence type="ECO:0000256" key="3">
    <source>
        <dbReference type="ARBA" id="ARBA00023052"/>
    </source>
</evidence>